<keyword evidence="2" id="KW-0808">Transferase</keyword>
<dbReference type="EMBL" id="JEMG01000001">
    <property type="protein sequence ID" value="EYC52840.1"/>
    <property type="molecule type" value="Genomic_DNA"/>
</dbReference>
<evidence type="ECO:0000259" key="5">
    <source>
        <dbReference type="Pfam" id="PF22624"/>
    </source>
</evidence>
<dbReference type="Gene3D" id="3.90.470.20">
    <property type="entry name" value="4'-phosphopantetheinyl transferase domain"/>
    <property type="match status" value="1"/>
</dbReference>
<dbReference type="PANTHER" id="PTHR12215:SF10">
    <property type="entry name" value="L-AMINOADIPATE-SEMIALDEHYDE DEHYDROGENASE-PHOSPHOPANTETHEINYL TRANSFERASE"/>
    <property type="match status" value="1"/>
</dbReference>
<dbReference type="GO" id="GO:0008897">
    <property type="term" value="F:holo-[acyl-carrier-protein] synthase activity"/>
    <property type="evidence" value="ECO:0007669"/>
    <property type="project" value="InterPro"/>
</dbReference>
<dbReference type="SUPFAM" id="SSF56214">
    <property type="entry name" value="4'-phosphopantetheinyl transferase"/>
    <property type="match status" value="2"/>
</dbReference>
<dbReference type="eggNOG" id="COG2091">
    <property type="taxonomic scope" value="Bacteria"/>
</dbReference>
<organism evidence="6 7">
    <name type="scientific">Hylemonella gracilis str. Niagara R</name>
    <dbReference type="NCBI Taxonomy" id="1458275"/>
    <lineage>
        <taxon>Bacteria</taxon>
        <taxon>Pseudomonadati</taxon>
        <taxon>Pseudomonadota</taxon>
        <taxon>Betaproteobacteria</taxon>
        <taxon>Burkholderiales</taxon>
        <taxon>Comamonadaceae</taxon>
        <taxon>Hylemonella</taxon>
    </lineage>
</organism>
<dbReference type="InterPro" id="IPR037143">
    <property type="entry name" value="4-PPantetheinyl_Trfase_dom_sf"/>
</dbReference>
<feature type="domain" description="4'-phosphopantetheinyl transferase" evidence="4">
    <location>
        <begin position="123"/>
        <end position="186"/>
    </location>
</feature>
<feature type="region of interest" description="Disordered" evidence="3">
    <location>
        <begin position="242"/>
        <end position="261"/>
    </location>
</feature>
<dbReference type="Proteomes" id="UP000023268">
    <property type="component" value="Unassembled WGS sequence"/>
</dbReference>
<evidence type="ECO:0008006" key="8">
    <source>
        <dbReference type="Google" id="ProtNLM"/>
    </source>
</evidence>
<sequence length="280" mass="30519">MPNQDEVQPVAAWLALARVSEWWPHFANLESAPSPALAEFSVSEQERLRGITAPRRRAQFIVGRLLLRRLLRQLLTPTRTFSVSASDQGPPRLEDQDHDAPELHLALSHSGDWVCAAVAPLALGLDLEATEDRSRARDWPALATMAASPTERRALAALHSPAEQGAGFLRLWTLKEAWFKQQARALDLAVLPRLHTAPANDAAAFNAWVWQTEHCTLALSWSSTLSSTPLPVHWVQSYPVGSGHGPAPTDASGPLGTTAPLHTLAHAKPRPWHVGLPPSA</sequence>
<dbReference type="Pfam" id="PF01648">
    <property type="entry name" value="ACPS"/>
    <property type="match status" value="1"/>
</dbReference>
<dbReference type="InterPro" id="IPR008278">
    <property type="entry name" value="4-PPantetheinyl_Trfase_dom"/>
</dbReference>
<proteinExistence type="inferred from homology"/>
<reference evidence="6 7" key="1">
    <citation type="submission" date="2014-02" db="EMBL/GenBank/DDBJ databases">
        <title>Draft Genome of Hylemonella gracilis isolated from the Niagara River.</title>
        <authorList>
            <person name="Pawlowski D.R."/>
            <person name="Koudelka G.B."/>
        </authorList>
    </citation>
    <scope>NUCLEOTIDE SEQUENCE [LARGE SCALE GENOMIC DNA]</scope>
    <source>
        <strain evidence="6 7">Niagara R</strain>
    </source>
</reference>
<evidence type="ECO:0000256" key="3">
    <source>
        <dbReference type="SAM" id="MobiDB-lite"/>
    </source>
</evidence>
<evidence type="ECO:0000313" key="7">
    <source>
        <dbReference type="Proteomes" id="UP000023268"/>
    </source>
</evidence>
<dbReference type="InterPro" id="IPR050559">
    <property type="entry name" value="P-Pant_transferase_sf"/>
</dbReference>
<dbReference type="GO" id="GO:0005829">
    <property type="term" value="C:cytosol"/>
    <property type="evidence" value="ECO:0007669"/>
    <property type="project" value="TreeGrafter"/>
</dbReference>
<dbReference type="PANTHER" id="PTHR12215">
    <property type="entry name" value="PHOSPHOPANTETHEINE TRANSFERASE"/>
    <property type="match status" value="1"/>
</dbReference>
<evidence type="ECO:0000313" key="6">
    <source>
        <dbReference type="EMBL" id="EYC52840.1"/>
    </source>
</evidence>
<protein>
    <recommendedName>
        <fullName evidence="8">4-phosphopantetheinyl transferase</fullName>
    </recommendedName>
</protein>
<feature type="domain" description="4'-phosphopantetheinyl transferase N-terminal" evidence="5">
    <location>
        <begin position="36"/>
        <end position="118"/>
    </location>
</feature>
<dbReference type="Pfam" id="PF22624">
    <property type="entry name" value="AASDHPPT_N"/>
    <property type="match status" value="1"/>
</dbReference>
<evidence type="ECO:0000256" key="1">
    <source>
        <dbReference type="ARBA" id="ARBA00010990"/>
    </source>
</evidence>
<dbReference type="AlphaFoldDB" id="A0A016XLQ8"/>
<dbReference type="InterPro" id="IPR055066">
    <property type="entry name" value="AASDHPPT_N"/>
</dbReference>
<dbReference type="GO" id="GO:0019878">
    <property type="term" value="P:lysine biosynthetic process via aminoadipic acid"/>
    <property type="evidence" value="ECO:0007669"/>
    <property type="project" value="TreeGrafter"/>
</dbReference>
<evidence type="ECO:0000259" key="4">
    <source>
        <dbReference type="Pfam" id="PF01648"/>
    </source>
</evidence>
<name>A0A016XLQ8_9BURK</name>
<evidence type="ECO:0000256" key="2">
    <source>
        <dbReference type="ARBA" id="ARBA00022679"/>
    </source>
</evidence>
<comment type="similarity">
    <text evidence="1">Belongs to the P-Pant transferase superfamily. Gsp/Sfp/HetI/AcpT family.</text>
</comment>
<dbReference type="STRING" id="1458275.AZ34_08675"/>
<accession>A0A016XLQ8</accession>
<comment type="caution">
    <text evidence="6">The sequence shown here is derived from an EMBL/GenBank/DDBJ whole genome shotgun (WGS) entry which is preliminary data.</text>
</comment>
<gene>
    <name evidence="6" type="ORF">AZ34_08675</name>
</gene>
<dbReference type="GO" id="GO:0000287">
    <property type="term" value="F:magnesium ion binding"/>
    <property type="evidence" value="ECO:0007669"/>
    <property type="project" value="InterPro"/>
</dbReference>